<dbReference type="RefSeq" id="WP_053923533.1">
    <property type="nucleotide sequence ID" value="NZ_LGKG01000090.1"/>
</dbReference>
<gene>
    <name evidence="6" type="ORF">ADL29_11315</name>
</gene>
<dbReference type="SUPFAM" id="SSF103473">
    <property type="entry name" value="MFS general substrate transporter"/>
    <property type="match status" value="1"/>
</dbReference>
<dbReference type="InterPro" id="IPR051788">
    <property type="entry name" value="MFS_Transporter"/>
</dbReference>
<keyword evidence="2 5" id="KW-0812">Transmembrane</keyword>
<feature type="transmembrane region" description="Helical" evidence="5">
    <location>
        <begin position="252"/>
        <end position="271"/>
    </location>
</feature>
<feature type="transmembrane region" description="Helical" evidence="5">
    <location>
        <begin position="146"/>
        <end position="169"/>
    </location>
</feature>
<accession>A0A0N0XYY5</accession>
<dbReference type="Gene3D" id="1.20.1250.20">
    <property type="entry name" value="MFS general substrate transporter like domains"/>
    <property type="match status" value="2"/>
</dbReference>
<dbReference type="GO" id="GO:0016020">
    <property type="term" value="C:membrane"/>
    <property type="evidence" value="ECO:0007669"/>
    <property type="project" value="UniProtKB-SubCell"/>
</dbReference>
<keyword evidence="7" id="KW-1185">Reference proteome</keyword>
<sequence length="409" mass="40702">MSGPGATGARPPRPVNQLRRARWAIAAVFLVHGSVTGAFATRVPWIQDHTGIGPGRLGLALAFPAVGASLAMPLAGRISHRLGARTALRVLLALWTLALVLPALAPNLYALCGALLVYGAASGMADVAMNALGVETEDRLGRPIMSGLHGMWSAGALLGSAAGTVAAHAGTDARLHLGGTALVLTLLGAAACHGVLDLRSAPEEHPPPRFALPPRSALVIGAIGFCAVFAEGAGLDWSAVYLRDRLGTDAGLAAASTTAFACTMAAARLAGDTVVARLGPVRTVRGGGVLATAGGLLIVTARQPAAAMTGFALMGLGIAVVVPLAFAAAARSGPAPSQAIAGVATITYTSGLIAPSAIGGIAQATSLTLSFALVTTLALGLVAGARVLRVPGREARKAVDAPAGDLEAS</sequence>
<organism evidence="6 7">
    <name type="scientific">Streptomyces chattanoogensis</name>
    <dbReference type="NCBI Taxonomy" id="66876"/>
    <lineage>
        <taxon>Bacteria</taxon>
        <taxon>Bacillati</taxon>
        <taxon>Actinomycetota</taxon>
        <taxon>Actinomycetes</taxon>
        <taxon>Kitasatosporales</taxon>
        <taxon>Streptomycetaceae</taxon>
        <taxon>Streptomyces</taxon>
    </lineage>
</organism>
<dbReference type="PANTHER" id="PTHR23514">
    <property type="entry name" value="BYPASS OF STOP CODON PROTEIN 6"/>
    <property type="match status" value="1"/>
</dbReference>
<name>A0A0N0XYY5_9ACTN</name>
<feature type="transmembrane region" description="Helical" evidence="5">
    <location>
        <begin position="307"/>
        <end position="327"/>
    </location>
</feature>
<dbReference type="Pfam" id="PF07690">
    <property type="entry name" value="MFS_1"/>
    <property type="match status" value="1"/>
</dbReference>
<evidence type="ECO:0000256" key="2">
    <source>
        <dbReference type="ARBA" id="ARBA00022692"/>
    </source>
</evidence>
<keyword evidence="3 5" id="KW-1133">Transmembrane helix</keyword>
<evidence type="ECO:0000256" key="4">
    <source>
        <dbReference type="ARBA" id="ARBA00023136"/>
    </source>
</evidence>
<evidence type="ECO:0000256" key="5">
    <source>
        <dbReference type="SAM" id="Phobius"/>
    </source>
</evidence>
<reference evidence="7" key="1">
    <citation type="submission" date="2015-07" db="EMBL/GenBank/DDBJ databases">
        <authorList>
            <person name="Ju K.-S."/>
            <person name="Doroghazi J.R."/>
            <person name="Metcalf W.W."/>
        </authorList>
    </citation>
    <scope>NUCLEOTIDE SEQUENCE [LARGE SCALE GENOMIC DNA]</scope>
    <source>
        <strain evidence="7">NRRL ISP-5002</strain>
    </source>
</reference>
<feature type="transmembrane region" description="Helical" evidence="5">
    <location>
        <begin position="339"/>
        <end position="361"/>
    </location>
</feature>
<feature type="transmembrane region" description="Helical" evidence="5">
    <location>
        <begin position="175"/>
        <end position="196"/>
    </location>
</feature>
<dbReference type="Proteomes" id="UP000037982">
    <property type="component" value="Unassembled WGS sequence"/>
</dbReference>
<dbReference type="GO" id="GO:0022857">
    <property type="term" value="F:transmembrane transporter activity"/>
    <property type="evidence" value="ECO:0007669"/>
    <property type="project" value="InterPro"/>
</dbReference>
<feature type="transmembrane region" description="Helical" evidence="5">
    <location>
        <begin position="87"/>
        <end position="109"/>
    </location>
</feature>
<feature type="transmembrane region" description="Helical" evidence="5">
    <location>
        <begin position="57"/>
        <end position="75"/>
    </location>
</feature>
<dbReference type="AlphaFoldDB" id="A0A0N0XYY5"/>
<feature type="transmembrane region" description="Helical" evidence="5">
    <location>
        <begin position="217"/>
        <end position="240"/>
    </location>
</feature>
<dbReference type="PANTHER" id="PTHR23514:SF13">
    <property type="entry name" value="INNER MEMBRANE PROTEIN YBJJ"/>
    <property type="match status" value="1"/>
</dbReference>
<evidence type="ECO:0000313" key="6">
    <source>
        <dbReference type="EMBL" id="KPC64473.1"/>
    </source>
</evidence>
<comment type="caution">
    <text evidence="6">The sequence shown here is derived from an EMBL/GenBank/DDBJ whole genome shotgun (WGS) entry which is preliminary data.</text>
</comment>
<comment type="subcellular location">
    <subcellularLocation>
        <location evidence="1">Membrane</location>
        <topology evidence="1">Multi-pass membrane protein</topology>
    </subcellularLocation>
</comment>
<evidence type="ECO:0000313" key="7">
    <source>
        <dbReference type="Proteomes" id="UP000037982"/>
    </source>
</evidence>
<feature type="transmembrane region" description="Helical" evidence="5">
    <location>
        <begin position="115"/>
        <end position="134"/>
    </location>
</feature>
<feature type="transmembrane region" description="Helical" evidence="5">
    <location>
        <begin position="367"/>
        <end position="388"/>
    </location>
</feature>
<keyword evidence="4 5" id="KW-0472">Membrane</keyword>
<dbReference type="PATRIC" id="fig|66876.3.peg.2468"/>
<dbReference type="EMBL" id="LGKG01000090">
    <property type="protein sequence ID" value="KPC64473.1"/>
    <property type="molecule type" value="Genomic_DNA"/>
</dbReference>
<feature type="transmembrane region" description="Helical" evidence="5">
    <location>
        <begin position="283"/>
        <end position="301"/>
    </location>
</feature>
<protein>
    <submittedName>
        <fullName evidence="6">Transporter</fullName>
    </submittedName>
</protein>
<feature type="transmembrane region" description="Helical" evidence="5">
    <location>
        <begin position="21"/>
        <end position="45"/>
    </location>
</feature>
<evidence type="ECO:0000256" key="1">
    <source>
        <dbReference type="ARBA" id="ARBA00004141"/>
    </source>
</evidence>
<dbReference type="CDD" id="cd17393">
    <property type="entry name" value="MFS_MosC_like"/>
    <property type="match status" value="1"/>
</dbReference>
<proteinExistence type="predicted"/>
<dbReference type="InterPro" id="IPR011701">
    <property type="entry name" value="MFS"/>
</dbReference>
<dbReference type="InterPro" id="IPR036259">
    <property type="entry name" value="MFS_trans_sf"/>
</dbReference>
<evidence type="ECO:0000256" key="3">
    <source>
        <dbReference type="ARBA" id="ARBA00022989"/>
    </source>
</evidence>